<dbReference type="InterPro" id="IPR005247">
    <property type="entry name" value="YbhB_YbcL/LppC-like"/>
</dbReference>
<sequence>METKSTVRLSVSSPAFREGEHIPSRYTCDGENINPALEVGRLPEGTQSLALIVDDPDAPGGTWTHWLVWDIDPATTLIREDSKPGTEGRNDFGNVQYGGPCPPGGTHRYYFKLYALDRKLGLREGSSRQDLLKAMEQHVLGSGELMGRYSRL</sequence>
<reference evidence="2" key="1">
    <citation type="journal article" date="2019" name="Int. J. Syst. Evol. Microbiol.">
        <title>The Global Catalogue of Microorganisms (GCM) 10K type strain sequencing project: providing services to taxonomists for standard genome sequencing and annotation.</title>
        <authorList>
            <consortium name="The Broad Institute Genomics Platform"/>
            <consortium name="The Broad Institute Genome Sequencing Center for Infectious Disease"/>
            <person name="Wu L."/>
            <person name="Ma J."/>
        </authorList>
    </citation>
    <scope>NUCLEOTIDE SEQUENCE [LARGE SCALE GENOMIC DNA]</scope>
    <source>
        <strain evidence="2">CGMCC 4.1782</strain>
    </source>
</reference>
<dbReference type="RefSeq" id="WP_250431054.1">
    <property type="nucleotide sequence ID" value="NZ_JALPRR010000003.1"/>
</dbReference>
<dbReference type="EMBL" id="JBHUIM010000002">
    <property type="protein sequence ID" value="MFD2247857.1"/>
    <property type="molecule type" value="Genomic_DNA"/>
</dbReference>
<dbReference type="PANTHER" id="PTHR30289:SF1">
    <property type="entry name" value="PEBP (PHOSPHATIDYLETHANOLAMINE-BINDING PROTEIN) FAMILY PROTEIN"/>
    <property type="match status" value="1"/>
</dbReference>
<evidence type="ECO:0000313" key="1">
    <source>
        <dbReference type="EMBL" id="MFD2247857.1"/>
    </source>
</evidence>
<dbReference type="PANTHER" id="PTHR30289">
    <property type="entry name" value="UNCHARACTERIZED PROTEIN YBCL-RELATED"/>
    <property type="match status" value="1"/>
</dbReference>
<name>A0ABW5CZL7_9BACT</name>
<comment type="caution">
    <text evidence="1">The sequence shown here is derived from an EMBL/GenBank/DDBJ whole genome shotgun (WGS) entry which is preliminary data.</text>
</comment>
<keyword evidence="2" id="KW-1185">Reference proteome</keyword>
<dbReference type="Gene3D" id="3.90.280.10">
    <property type="entry name" value="PEBP-like"/>
    <property type="match status" value="1"/>
</dbReference>
<dbReference type="GO" id="GO:0004860">
    <property type="term" value="F:protein kinase inhibitor activity"/>
    <property type="evidence" value="ECO:0007669"/>
    <property type="project" value="UniProtKB-KW"/>
</dbReference>
<keyword evidence="1" id="KW-0649">Protein kinase inhibitor</keyword>
<gene>
    <name evidence="1" type="ORF">ACFSKP_16440</name>
</gene>
<protein>
    <submittedName>
        <fullName evidence="1">YbhB/YbcL family Raf kinase inhibitor-like protein</fullName>
    </submittedName>
</protein>
<dbReference type="InterPro" id="IPR036610">
    <property type="entry name" value="PEBP-like_sf"/>
</dbReference>
<dbReference type="InterPro" id="IPR008914">
    <property type="entry name" value="PEBP"/>
</dbReference>
<dbReference type="SUPFAM" id="SSF49777">
    <property type="entry name" value="PEBP-like"/>
    <property type="match status" value="1"/>
</dbReference>
<dbReference type="NCBIfam" id="TIGR00481">
    <property type="entry name" value="YbhB/YbcL family Raf kinase inhibitor-like protein"/>
    <property type="match status" value="1"/>
</dbReference>
<accession>A0ABW5CZL7</accession>
<dbReference type="CDD" id="cd00865">
    <property type="entry name" value="PEBP_bact_arch"/>
    <property type="match status" value="1"/>
</dbReference>
<organism evidence="1 2">
    <name type="scientific">Pontibacter ruber</name>
    <dbReference type="NCBI Taxonomy" id="1343895"/>
    <lineage>
        <taxon>Bacteria</taxon>
        <taxon>Pseudomonadati</taxon>
        <taxon>Bacteroidota</taxon>
        <taxon>Cytophagia</taxon>
        <taxon>Cytophagales</taxon>
        <taxon>Hymenobacteraceae</taxon>
        <taxon>Pontibacter</taxon>
    </lineage>
</organism>
<evidence type="ECO:0000313" key="2">
    <source>
        <dbReference type="Proteomes" id="UP001597374"/>
    </source>
</evidence>
<dbReference type="Proteomes" id="UP001597374">
    <property type="component" value="Unassembled WGS sequence"/>
</dbReference>
<dbReference type="Pfam" id="PF01161">
    <property type="entry name" value="PBP"/>
    <property type="match status" value="1"/>
</dbReference>
<proteinExistence type="predicted"/>